<evidence type="ECO:0000313" key="2">
    <source>
        <dbReference type="Proteomes" id="UP001234297"/>
    </source>
</evidence>
<gene>
    <name evidence="1" type="ORF">MRB53_008808</name>
</gene>
<comment type="caution">
    <text evidence="1">The sequence shown here is derived from an EMBL/GenBank/DDBJ whole genome shotgun (WGS) entry which is preliminary data.</text>
</comment>
<keyword evidence="2" id="KW-1185">Reference proteome</keyword>
<evidence type="ECO:0000313" key="1">
    <source>
        <dbReference type="EMBL" id="KAJ8634541.1"/>
    </source>
</evidence>
<protein>
    <submittedName>
        <fullName evidence="1">Uncharacterized protein</fullName>
    </submittedName>
</protein>
<proteinExistence type="predicted"/>
<organism evidence="1 2">
    <name type="scientific">Persea americana</name>
    <name type="common">Avocado</name>
    <dbReference type="NCBI Taxonomy" id="3435"/>
    <lineage>
        <taxon>Eukaryota</taxon>
        <taxon>Viridiplantae</taxon>
        <taxon>Streptophyta</taxon>
        <taxon>Embryophyta</taxon>
        <taxon>Tracheophyta</taxon>
        <taxon>Spermatophyta</taxon>
        <taxon>Magnoliopsida</taxon>
        <taxon>Magnoliidae</taxon>
        <taxon>Laurales</taxon>
        <taxon>Lauraceae</taxon>
        <taxon>Persea</taxon>
    </lineage>
</organism>
<dbReference type="Proteomes" id="UP001234297">
    <property type="component" value="Chromosome 3"/>
</dbReference>
<name>A0ACC2LM59_PERAE</name>
<accession>A0ACC2LM59</accession>
<sequence>MGSAAMAPTTACSRQQRCGASRTQNCPLPAVFFLDFSLITVVDTQQQYAGDEKIGSPSSPSTASAVSDQPVVAHRKNLISSPVMRRTVMAPLISGDPLRASSLPTEQNRDGRRRSSAWHRRQQSSSSPIVTHLLVNRSPSARSKTKSQS</sequence>
<dbReference type="EMBL" id="CM056811">
    <property type="protein sequence ID" value="KAJ8634541.1"/>
    <property type="molecule type" value="Genomic_DNA"/>
</dbReference>
<reference evidence="1 2" key="1">
    <citation type="journal article" date="2022" name="Hortic Res">
        <title>A haplotype resolved chromosomal level avocado genome allows analysis of novel avocado genes.</title>
        <authorList>
            <person name="Nath O."/>
            <person name="Fletcher S.J."/>
            <person name="Hayward A."/>
            <person name="Shaw L.M."/>
            <person name="Masouleh A.K."/>
            <person name="Furtado A."/>
            <person name="Henry R.J."/>
            <person name="Mitter N."/>
        </authorList>
    </citation>
    <scope>NUCLEOTIDE SEQUENCE [LARGE SCALE GENOMIC DNA]</scope>
    <source>
        <strain evidence="2">cv. Hass</strain>
    </source>
</reference>